<evidence type="ECO:0000313" key="7">
    <source>
        <dbReference type="Proteomes" id="UP000715441"/>
    </source>
</evidence>
<dbReference type="RefSeq" id="WP_168513171.1">
    <property type="nucleotide sequence ID" value="NZ_JAAXLS010000003.1"/>
</dbReference>
<dbReference type="Pfam" id="PF03861">
    <property type="entry name" value="ANTAR"/>
    <property type="match status" value="1"/>
</dbReference>
<dbReference type="InterPro" id="IPR011006">
    <property type="entry name" value="CheY-like_superfamily"/>
</dbReference>
<dbReference type="SMART" id="SM00065">
    <property type="entry name" value="GAF"/>
    <property type="match status" value="1"/>
</dbReference>
<organism evidence="6 7">
    <name type="scientific">Amycolatopsis acididurans</name>
    <dbReference type="NCBI Taxonomy" id="2724524"/>
    <lineage>
        <taxon>Bacteria</taxon>
        <taxon>Bacillati</taxon>
        <taxon>Actinomycetota</taxon>
        <taxon>Actinomycetes</taxon>
        <taxon>Pseudonocardiales</taxon>
        <taxon>Pseudonocardiaceae</taxon>
        <taxon>Amycolatopsis</taxon>
    </lineage>
</organism>
<dbReference type="Pfam" id="PF13185">
    <property type="entry name" value="GAF_2"/>
    <property type="match status" value="1"/>
</dbReference>
<dbReference type="InterPro" id="IPR005561">
    <property type="entry name" value="ANTAR"/>
</dbReference>
<dbReference type="Proteomes" id="UP000715441">
    <property type="component" value="Unassembled WGS sequence"/>
</dbReference>
<keyword evidence="3" id="KW-0805">Transcription regulation</keyword>
<dbReference type="InterPro" id="IPR029016">
    <property type="entry name" value="GAF-like_dom_sf"/>
</dbReference>
<dbReference type="SUPFAM" id="SSF55781">
    <property type="entry name" value="GAF domain-like"/>
    <property type="match status" value="1"/>
</dbReference>
<evidence type="ECO:0000256" key="3">
    <source>
        <dbReference type="ARBA" id="ARBA00023015"/>
    </source>
</evidence>
<dbReference type="InterPro" id="IPR003018">
    <property type="entry name" value="GAF"/>
</dbReference>
<evidence type="ECO:0000256" key="2">
    <source>
        <dbReference type="ARBA" id="ARBA00022777"/>
    </source>
</evidence>
<reference evidence="6 7" key="1">
    <citation type="submission" date="2020-04" db="EMBL/GenBank/DDBJ databases">
        <title>Novel species.</title>
        <authorList>
            <person name="Teo W.F.A."/>
            <person name="Lipun K."/>
            <person name="Srisuk N."/>
            <person name="Duangmal K."/>
        </authorList>
    </citation>
    <scope>NUCLEOTIDE SEQUENCE [LARGE SCALE GENOMIC DNA]</scope>
    <source>
        <strain evidence="6 7">K13G38</strain>
    </source>
</reference>
<evidence type="ECO:0000313" key="6">
    <source>
        <dbReference type="EMBL" id="NKQ52889.1"/>
    </source>
</evidence>
<keyword evidence="2" id="KW-0418">Kinase</keyword>
<gene>
    <name evidence="6" type="ORF">HFP15_08340</name>
</gene>
<dbReference type="PROSITE" id="PS50921">
    <property type="entry name" value="ANTAR"/>
    <property type="match status" value="1"/>
</dbReference>
<dbReference type="InterPro" id="IPR036388">
    <property type="entry name" value="WH-like_DNA-bd_sf"/>
</dbReference>
<evidence type="ECO:0000256" key="1">
    <source>
        <dbReference type="ARBA" id="ARBA00022679"/>
    </source>
</evidence>
<dbReference type="SUPFAM" id="SSF52172">
    <property type="entry name" value="CheY-like"/>
    <property type="match status" value="1"/>
</dbReference>
<sequence>METMDAGAQKVADAVFDLVSSVVPGRSGREFVGFLDRIGDAHLRVFGSLTTAVVGLLDIAGAGVILGDAESPVLRSFGGTPAELGVLDEIQIRWRQGPAIDCLARGETVQAPDLDTVRRRWPALAEPAAQVGITALAALPMRAHDGLIGSMTLVRTRPGSLDPVGENVVQVLADAAAIAALRDYSLEQADTRVHQLQTALDSRVRIEQAKGVLAARLDITPDEAFVLLRNTARSSNRKLTDVSDDVLSGRTSVKQR</sequence>
<protein>
    <submittedName>
        <fullName evidence="6">GAF and ANTAR domain-containing protein</fullName>
    </submittedName>
</protein>
<dbReference type="Gene3D" id="1.10.10.10">
    <property type="entry name" value="Winged helix-like DNA-binding domain superfamily/Winged helix DNA-binding domain"/>
    <property type="match status" value="1"/>
</dbReference>
<evidence type="ECO:0000259" key="5">
    <source>
        <dbReference type="PROSITE" id="PS50921"/>
    </source>
</evidence>
<proteinExistence type="predicted"/>
<dbReference type="EMBL" id="JAAXLS010000003">
    <property type="protein sequence ID" value="NKQ52889.1"/>
    <property type="molecule type" value="Genomic_DNA"/>
</dbReference>
<dbReference type="Gene3D" id="3.30.450.40">
    <property type="match status" value="1"/>
</dbReference>
<dbReference type="SMART" id="SM01012">
    <property type="entry name" value="ANTAR"/>
    <property type="match status" value="1"/>
</dbReference>
<keyword evidence="1" id="KW-0808">Transferase</keyword>
<feature type="domain" description="ANTAR" evidence="5">
    <location>
        <begin position="186"/>
        <end position="247"/>
    </location>
</feature>
<keyword evidence="4" id="KW-0804">Transcription</keyword>
<comment type="caution">
    <text evidence="6">The sequence shown here is derived from an EMBL/GenBank/DDBJ whole genome shotgun (WGS) entry which is preliminary data.</text>
</comment>
<keyword evidence="7" id="KW-1185">Reference proteome</keyword>
<accession>A0ABX1IZW6</accession>
<name>A0ABX1IZW6_9PSEU</name>
<evidence type="ECO:0000256" key="4">
    <source>
        <dbReference type="ARBA" id="ARBA00023163"/>
    </source>
</evidence>